<evidence type="ECO:0000256" key="2">
    <source>
        <dbReference type="ARBA" id="ARBA00022723"/>
    </source>
</evidence>
<dbReference type="GO" id="GO:0051539">
    <property type="term" value="F:4 iron, 4 sulfur cluster binding"/>
    <property type="evidence" value="ECO:0007669"/>
    <property type="project" value="UniProtKB-KW"/>
</dbReference>
<dbReference type="InterPro" id="IPR051536">
    <property type="entry name" value="UDG_Type-4/5"/>
</dbReference>
<comment type="caution">
    <text evidence="9">The sequence shown here is derived from an EMBL/GenBank/DDBJ whole genome shotgun (WGS) entry which is preliminary data.</text>
</comment>
<gene>
    <name evidence="9" type="ORF">COV54_01705</name>
</gene>
<keyword evidence="5" id="KW-0408">Iron</keyword>
<keyword evidence="3" id="KW-0227">DNA damage</keyword>
<evidence type="ECO:0000256" key="4">
    <source>
        <dbReference type="ARBA" id="ARBA00022801"/>
    </source>
</evidence>
<evidence type="ECO:0000256" key="1">
    <source>
        <dbReference type="ARBA" id="ARBA00022485"/>
    </source>
</evidence>
<dbReference type="Proteomes" id="UP000228867">
    <property type="component" value="Unassembled WGS sequence"/>
</dbReference>
<evidence type="ECO:0000313" key="9">
    <source>
        <dbReference type="EMBL" id="PIR07252.1"/>
    </source>
</evidence>
<dbReference type="Gene3D" id="3.40.470.10">
    <property type="entry name" value="Uracil-DNA glycosylase-like domain"/>
    <property type="match status" value="1"/>
</dbReference>
<dbReference type="PANTHER" id="PTHR33693">
    <property type="entry name" value="TYPE-5 URACIL-DNA GLYCOSYLASE"/>
    <property type="match status" value="1"/>
</dbReference>
<keyword evidence="6" id="KW-0411">Iron-sulfur</keyword>
<dbReference type="InterPro" id="IPR005122">
    <property type="entry name" value="Uracil-DNA_glycosylase-like"/>
</dbReference>
<dbReference type="GO" id="GO:0097506">
    <property type="term" value="F:deaminated base DNA N-glycosylase activity"/>
    <property type="evidence" value="ECO:0007669"/>
    <property type="project" value="UniProtKB-ARBA"/>
</dbReference>
<sequence length="223" mass="25956">MSRGMRNTKLQKLYRQVDKCRFCKTGRNKLQHIHGFGAMNPELMLILVNPTYRNLSSAPEYQGNRFPFIGVRQFWRVLADGGLIDRKVAFNLPSRAAWNSKYTKQIQNELAKNRLFLTNIVKCCYDHSLYPEDRVIKEQINMLAEEIKIVRPKMIVAFGELVYKTLTGKNIKLAGYWNDRKRKGDSEIISGLKIPIIPCYFPIGRGNPKKAAEIMRRFLRTEK</sequence>
<dbReference type="AlphaFoldDB" id="A0A2H0NED5"/>
<evidence type="ECO:0000256" key="3">
    <source>
        <dbReference type="ARBA" id="ARBA00022763"/>
    </source>
</evidence>
<organism evidence="9 10">
    <name type="scientific">Candidatus Jorgensenbacteria bacterium CG11_big_fil_rev_8_21_14_0_20_38_23</name>
    <dbReference type="NCBI Taxonomy" id="1974594"/>
    <lineage>
        <taxon>Bacteria</taxon>
        <taxon>Candidatus Joergenseniibacteriota</taxon>
    </lineage>
</organism>
<dbReference type="GO" id="GO:0006281">
    <property type="term" value="P:DNA repair"/>
    <property type="evidence" value="ECO:0007669"/>
    <property type="project" value="UniProtKB-KW"/>
</dbReference>
<evidence type="ECO:0000256" key="5">
    <source>
        <dbReference type="ARBA" id="ARBA00023004"/>
    </source>
</evidence>
<reference evidence="9 10" key="1">
    <citation type="submission" date="2017-09" db="EMBL/GenBank/DDBJ databases">
        <title>Depth-based differentiation of microbial function through sediment-hosted aquifers and enrichment of novel symbionts in the deep terrestrial subsurface.</title>
        <authorList>
            <person name="Probst A.J."/>
            <person name="Ladd B."/>
            <person name="Jarett J.K."/>
            <person name="Geller-Mcgrath D.E."/>
            <person name="Sieber C.M."/>
            <person name="Emerson J.B."/>
            <person name="Anantharaman K."/>
            <person name="Thomas B.C."/>
            <person name="Malmstrom R."/>
            <person name="Stieglmeier M."/>
            <person name="Klingl A."/>
            <person name="Woyke T."/>
            <person name="Ryan C.M."/>
            <person name="Banfield J.F."/>
        </authorList>
    </citation>
    <scope>NUCLEOTIDE SEQUENCE [LARGE SCALE GENOMIC DNA]</scope>
    <source>
        <strain evidence="9">CG11_big_fil_rev_8_21_14_0_20_38_23</strain>
    </source>
</reference>
<keyword evidence="1" id="KW-0004">4Fe-4S</keyword>
<keyword evidence="7" id="KW-0234">DNA repair</keyword>
<evidence type="ECO:0000259" key="8">
    <source>
        <dbReference type="Pfam" id="PF03167"/>
    </source>
</evidence>
<evidence type="ECO:0000313" key="10">
    <source>
        <dbReference type="Proteomes" id="UP000228867"/>
    </source>
</evidence>
<dbReference type="EMBL" id="PCWR01000038">
    <property type="protein sequence ID" value="PIR07252.1"/>
    <property type="molecule type" value="Genomic_DNA"/>
</dbReference>
<feature type="domain" description="Uracil-DNA glycosylase-like" evidence="8">
    <location>
        <begin position="56"/>
        <end position="206"/>
    </location>
</feature>
<protein>
    <recommendedName>
        <fullName evidence="8">Uracil-DNA glycosylase-like domain-containing protein</fullName>
    </recommendedName>
</protein>
<accession>A0A2H0NED5</accession>
<evidence type="ECO:0000256" key="7">
    <source>
        <dbReference type="ARBA" id="ARBA00023204"/>
    </source>
</evidence>
<dbReference type="Pfam" id="PF03167">
    <property type="entry name" value="UDG"/>
    <property type="match status" value="1"/>
</dbReference>
<dbReference type="SUPFAM" id="SSF52141">
    <property type="entry name" value="Uracil-DNA glycosylase-like"/>
    <property type="match status" value="1"/>
</dbReference>
<dbReference type="InterPro" id="IPR036895">
    <property type="entry name" value="Uracil-DNA_glycosylase-like_sf"/>
</dbReference>
<keyword evidence="2" id="KW-0479">Metal-binding</keyword>
<keyword evidence="4" id="KW-0378">Hydrolase</keyword>
<dbReference type="GO" id="GO:0046872">
    <property type="term" value="F:metal ion binding"/>
    <property type="evidence" value="ECO:0007669"/>
    <property type="project" value="UniProtKB-KW"/>
</dbReference>
<proteinExistence type="predicted"/>
<evidence type="ECO:0000256" key="6">
    <source>
        <dbReference type="ARBA" id="ARBA00023014"/>
    </source>
</evidence>
<name>A0A2H0NED5_9BACT</name>